<reference evidence="5 6" key="1">
    <citation type="submission" date="2013-08" db="EMBL/GenBank/DDBJ databases">
        <title>Genomic analysis of Lysobacter defluvii.</title>
        <authorList>
            <person name="Wang Q."/>
            <person name="Wang G."/>
        </authorList>
    </citation>
    <scope>NUCLEOTIDE SEQUENCE [LARGE SCALE GENOMIC DNA]</scope>
    <source>
        <strain evidence="5 6">IMMIB APB-9</strain>
    </source>
</reference>
<comment type="caution">
    <text evidence="5">The sequence shown here is derived from an EMBL/GenBank/DDBJ whole genome shotgun (WGS) entry which is preliminary data.</text>
</comment>
<dbReference type="EMBL" id="AVBH01000035">
    <property type="protein sequence ID" value="KGO99017.1"/>
    <property type="molecule type" value="Genomic_DNA"/>
</dbReference>
<evidence type="ECO:0000313" key="5">
    <source>
        <dbReference type="EMBL" id="KGO99017.1"/>
    </source>
</evidence>
<dbReference type="GO" id="GO:0016887">
    <property type="term" value="F:ATP hydrolysis activity"/>
    <property type="evidence" value="ECO:0007669"/>
    <property type="project" value="InterPro"/>
</dbReference>
<dbReference type="PANTHER" id="PTHR42939">
    <property type="entry name" value="ABC TRANSPORTER ATP-BINDING PROTEIN ALBC-RELATED"/>
    <property type="match status" value="1"/>
</dbReference>
<dbReference type="CDD" id="cd03230">
    <property type="entry name" value="ABC_DR_subfamily_A"/>
    <property type="match status" value="1"/>
</dbReference>
<dbReference type="PROSITE" id="PS00211">
    <property type="entry name" value="ABC_TRANSPORTER_1"/>
    <property type="match status" value="1"/>
</dbReference>
<dbReference type="InterPro" id="IPR027417">
    <property type="entry name" value="P-loop_NTPase"/>
</dbReference>
<gene>
    <name evidence="5" type="ORF">N791_07060</name>
</gene>
<protein>
    <recommendedName>
        <fullName evidence="4">ABC transporter domain-containing protein</fullName>
    </recommendedName>
</protein>
<dbReference type="PANTHER" id="PTHR42939:SF1">
    <property type="entry name" value="ABC TRANSPORTER ATP-BINDING PROTEIN ALBC-RELATED"/>
    <property type="match status" value="1"/>
</dbReference>
<dbReference type="SUPFAM" id="SSF52540">
    <property type="entry name" value="P-loop containing nucleoside triphosphate hydrolases"/>
    <property type="match status" value="1"/>
</dbReference>
<dbReference type="eggNOG" id="COG1131">
    <property type="taxonomic scope" value="Bacteria"/>
</dbReference>
<evidence type="ECO:0000256" key="3">
    <source>
        <dbReference type="ARBA" id="ARBA00022840"/>
    </source>
</evidence>
<keyword evidence="3" id="KW-0067">ATP-binding</keyword>
<dbReference type="InterPro" id="IPR017871">
    <property type="entry name" value="ABC_transporter-like_CS"/>
</dbReference>
<evidence type="ECO:0000256" key="1">
    <source>
        <dbReference type="ARBA" id="ARBA00022448"/>
    </source>
</evidence>
<dbReference type="AlphaFoldDB" id="A0A0A0MAE4"/>
<dbReference type="Proteomes" id="UP000030003">
    <property type="component" value="Unassembled WGS sequence"/>
</dbReference>
<accession>A0A0A0MAE4</accession>
<name>A0A0A0MAE4_9GAMM</name>
<proteinExistence type="predicted"/>
<dbReference type="InterPro" id="IPR003439">
    <property type="entry name" value="ABC_transporter-like_ATP-bd"/>
</dbReference>
<organism evidence="5 6">
    <name type="scientific">Lysobacter defluvii IMMIB APB-9 = DSM 18482</name>
    <dbReference type="NCBI Taxonomy" id="1385515"/>
    <lineage>
        <taxon>Bacteria</taxon>
        <taxon>Pseudomonadati</taxon>
        <taxon>Pseudomonadota</taxon>
        <taxon>Gammaproteobacteria</taxon>
        <taxon>Lysobacterales</taxon>
        <taxon>Lysobacteraceae</taxon>
        <taxon>Novilysobacter</taxon>
    </lineage>
</organism>
<dbReference type="GO" id="GO:0005524">
    <property type="term" value="F:ATP binding"/>
    <property type="evidence" value="ECO:0007669"/>
    <property type="project" value="UniProtKB-KW"/>
</dbReference>
<dbReference type="InterPro" id="IPR003593">
    <property type="entry name" value="AAA+_ATPase"/>
</dbReference>
<dbReference type="STRING" id="1385515.GCA_000423325_02398"/>
<keyword evidence="2" id="KW-0547">Nucleotide-binding</keyword>
<dbReference type="Gene3D" id="3.40.50.300">
    <property type="entry name" value="P-loop containing nucleotide triphosphate hydrolases"/>
    <property type="match status" value="1"/>
</dbReference>
<dbReference type="OrthoDB" id="9804819at2"/>
<dbReference type="Pfam" id="PF00005">
    <property type="entry name" value="ABC_tran"/>
    <property type="match status" value="1"/>
</dbReference>
<evidence type="ECO:0000313" key="6">
    <source>
        <dbReference type="Proteomes" id="UP000030003"/>
    </source>
</evidence>
<feature type="domain" description="ABC transporter" evidence="4">
    <location>
        <begin position="27"/>
        <end position="253"/>
    </location>
</feature>
<keyword evidence="1" id="KW-0813">Transport</keyword>
<dbReference type="RefSeq" id="WP_027070399.1">
    <property type="nucleotide sequence ID" value="NZ_AUHT01000012.1"/>
</dbReference>
<dbReference type="PROSITE" id="PS50893">
    <property type="entry name" value="ABC_TRANSPORTER_2"/>
    <property type="match status" value="1"/>
</dbReference>
<evidence type="ECO:0000256" key="2">
    <source>
        <dbReference type="ARBA" id="ARBA00022741"/>
    </source>
</evidence>
<sequence length="312" mass="33736">MNATIADFHEAAVAAPADLAGEAGIPLSARALEKHYGGHAALDGVSLELEPGAVLGLIGRNGAGKSTLIRTLLGLMEPDSGEARIWGRPALAMGDAVKQRLGYVPQQPEALSWLKVADMLDFVGRFYPKWDAGFVRSTLDRWELPPNQLLARLSPGERQRVAIIRALASQPELLVLDEPGAALDPVARRELLREIATRAGEFGTTVLFSTHIVSDLERVASHVAFMHKGRMLLQSELDSLKERHLRLHVPDGAADQLVGRVPGEVARRPNPYGGLSVVLVRGEDEPWPALAHAPGVRREVLSLEDLFVEVAG</sequence>
<dbReference type="InterPro" id="IPR051782">
    <property type="entry name" value="ABC_Transporter_VariousFunc"/>
</dbReference>
<dbReference type="SMART" id="SM00382">
    <property type="entry name" value="AAA"/>
    <property type="match status" value="1"/>
</dbReference>
<evidence type="ECO:0000259" key="4">
    <source>
        <dbReference type="PROSITE" id="PS50893"/>
    </source>
</evidence>
<keyword evidence="6" id="KW-1185">Reference proteome</keyword>